<dbReference type="InterPro" id="IPR020904">
    <property type="entry name" value="Sc_DH/Rdtase_CS"/>
</dbReference>
<dbReference type="Proteomes" id="UP000034947">
    <property type="component" value="Unassembled WGS sequence"/>
</dbReference>
<dbReference type="EMBL" id="JYKN01001815">
    <property type="protein sequence ID" value="KKK18895.1"/>
    <property type="molecule type" value="Genomic_DNA"/>
</dbReference>
<dbReference type="PROSITE" id="PS00061">
    <property type="entry name" value="ADH_SHORT"/>
    <property type="match status" value="1"/>
</dbReference>
<proteinExistence type="inferred from homology"/>
<dbReference type="OrthoDB" id="2102561at2759"/>
<dbReference type="PRINTS" id="PR00080">
    <property type="entry name" value="SDRFAMILY"/>
</dbReference>
<dbReference type="InterPro" id="IPR036291">
    <property type="entry name" value="NAD(P)-bd_dom_sf"/>
</dbReference>
<dbReference type="GO" id="GO:0006654">
    <property type="term" value="P:phosphatidic acid biosynthetic process"/>
    <property type="evidence" value="ECO:0007669"/>
    <property type="project" value="TreeGrafter"/>
</dbReference>
<keyword evidence="5" id="KW-1133">Transmembrane helix</keyword>
<feature type="transmembrane region" description="Helical" evidence="5">
    <location>
        <begin position="271"/>
        <end position="289"/>
    </location>
</feature>
<dbReference type="GO" id="GO:0019433">
    <property type="term" value="P:triglyceride catabolic process"/>
    <property type="evidence" value="ECO:0007669"/>
    <property type="project" value="TreeGrafter"/>
</dbReference>
<organism evidence="6 7">
    <name type="scientific">Aspergillus ochraceoroseus</name>
    <dbReference type="NCBI Taxonomy" id="138278"/>
    <lineage>
        <taxon>Eukaryota</taxon>
        <taxon>Fungi</taxon>
        <taxon>Dikarya</taxon>
        <taxon>Ascomycota</taxon>
        <taxon>Pezizomycotina</taxon>
        <taxon>Eurotiomycetes</taxon>
        <taxon>Eurotiomycetidae</taxon>
        <taxon>Eurotiales</taxon>
        <taxon>Aspergillaceae</taxon>
        <taxon>Aspergillus</taxon>
        <taxon>Aspergillus subgen. Nidulantes</taxon>
    </lineage>
</organism>
<dbReference type="GO" id="GO:0005811">
    <property type="term" value="C:lipid droplet"/>
    <property type="evidence" value="ECO:0007669"/>
    <property type="project" value="TreeGrafter"/>
</dbReference>
<comment type="caution">
    <text evidence="6">The sequence shown here is derived from an EMBL/GenBank/DDBJ whole genome shotgun (WGS) entry which is preliminary data.</text>
</comment>
<sequence length="294" mass="33376">MNLSCTEAQSVLITGCSPGGIGHALACEFHRRGLRVLATARNTDDIQDLSLLGIETLELVVDDAESVRQCFSEVETRVGHRGLDWLINNAGRNFTVPAVEVDLAEARALFEVNFFAVVHMCQTFLPLLMRAQGTIVQIGSITGVLPYAFGSIYNASKAALLAFSDTLRVELAPFGVHVSVIITGYVQSRIARTKRMLREDSLYQPLRVEYEHRLTHSQQGSMPHDVYARRVVARLLDPVWPCWWPRQGRARPSRWIWEGGWSKLVMVSVGGWLWLGLWEWIFTWMLKLWKLQRK</sequence>
<reference evidence="6 7" key="1">
    <citation type="submission" date="2015-02" db="EMBL/GenBank/DDBJ databases">
        <title>Draft Genome Sequences of Two Closely-Related Aflatoxigenic Aspergillus Species Obtained from the Cote d'Ivoire.</title>
        <authorList>
            <person name="Moore G.G."/>
            <person name="Beltz S.B."/>
            <person name="Mack B.M."/>
        </authorList>
    </citation>
    <scope>NUCLEOTIDE SEQUENCE [LARGE SCALE GENOMIC DNA]</scope>
    <source>
        <strain evidence="6 7">SRRC1432</strain>
    </source>
</reference>
<dbReference type="InterPro" id="IPR002347">
    <property type="entry name" value="SDR_fam"/>
</dbReference>
<dbReference type="VEuPathDB" id="FungiDB:P175DRAFT_0531600"/>
<dbReference type="GO" id="GO:0005783">
    <property type="term" value="C:endoplasmic reticulum"/>
    <property type="evidence" value="ECO:0007669"/>
    <property type="project" value="TreeGrafter"/>
</dbReference>
<dbReference type="PANTHER" id="PTHR44169">
    <property type="entry name" value="NADPH-DEPENDENT 1-ACYLDIHYDROXYACETONE PHOSPHATE REDUCTASE"/>
    <property type="match status" value="1"/>
</dbReference>
<dbReference type="FunFam" id="3.40.50.720:FF:000261">
    <property type="entry name" value="NADPH-dependent 1-acyldihydroxyacetone phosphate reductase"/>
    <property type="match status" value="1"/>
</dbReference>
<dbReference type="CDD" id="cd05374">
    <property type="entry name" value="17beta-HSD-like_SDR_c"/>
    <property type="match status" value="1"/>
</dbReference>
<dbReference type="PANTHER" id="PTHR44169:SF15">
    <property type="entry name" value="CHAIN DEHYDROGENASE_REDUCTASE (AYR1), PUTATIVE (AFU_ORTHOLOGUE AFUA_4G04530)-RELATED"/>
    <property type="match status" value="1"/>
</dbReference>
<evidence type="ECO:0000256" key="4">
    <source>
        <dbReference type="RuleBase" id="RU000363"/>
    </source>
</evidence>
<dbReference type="GO" id="GO:0044550">
    <property type="term" value="P:secondary metabolite biosynthetic process"/>
    <property type="evidence" value="ECO:0007669"/>
    <property type="project" value="UniProtKB-ARBA"/>
</dbReference>
<dbReference type="PRINTS" id="PR00081">
    <property type="entry name" value="GDHRDH"/>
</dbReference>
<protein>
    <recommendedName>
        <fullName evidence="8">Short chain dehydrogenase/reductase</fullName>
    </recommendedName>
</protein>
<accession>A0A0F8WMF0</accession>
<evidence type="ECO:0000256" key="1">
    <source>
        <dbReference type="ARBA" id="ARBA00006484"/>
    </source>
</evidence>
<name>A0A0F8WMF0_9EURO</name>
<keyword evidence="5" id="KW-0812">Transmembrane</keyword>
<dbReference type="SUPFAM" id="SSF51735">
    <property type="entry name" value="NAD(P)-binding Rossmann-fold domains"/>
    <property type="match status" value="1"/>
</dbReference>
<keyword evidence="3" id="KW-0560">Oxidoreductase</keyword>
<evidence type="ECO:0000256" key="2">
    <source>
        <dbReference type="ARBA" id="ARBA00022857"/>
    </source>
</evidence>
<dbReference type="GO" id="GO:0000140">
    <property type="term" value="F:acylglycerone-phosphate reductase (NADP+) activity"/>
    <property type="evidence" value="ECO:0007669"/>
    <property type="project" value="TreeGrafter"/>
</dbReference>
<evidence type="ECO:0000313" key="7">
    <source>
        <dbReference type="Proteomes" id="UP000034947"/>
    </source>
</evidence>
<dbReference type="AlphaFoldDB" id="A0A0F8WMF0"/>
<keyword evidence="2" id="KW-0521">NADP</keyword>
<dbReference type="Pfam" id="PF00106">
    <property type="entry name" value="adh_short"/>
    <property type="match status" value="1"/>
</dbReference>
<comment type="similarity">
    <text evidence="1 4">Belongs to the short-chain dehydrogenases/reductases (SDR) family.</text>
</comment>
<dbReference type="GO" id="GO:0004806">
    <property type="term" value="F:triacylglycerol lipase activity"/>
    <property type="evidence" value="ECO:0007669"/>
    <property type="project" value="TreeGrafter"/>
</dbReference>
<keyword evidence="5" id="KW-0472">Membrane</keyword>
<keyword evidence="7" id="KW-1185">Reference proteome</keyword>
<dbReference type="Gene3D" id="3.40.50.720">
    <property type="entry name" value="NAD(P)-binding Rossmann-like Domain"/>
    <property type="match status" value="1"/>
</dbReference>
<evidence type="ECO:0000256" key="5">
    <source>
        <dbReference type="SAM" id="Phobius"/>
    </source>
</evidence>
<evidence type="ECO:0000313" key="6">
    <source>
        <dbReference type="EMBL" id="KKK18895.1"/>
    </source>
</evidence>
<evidence type="ECO:0000256" key="3">
    <source>
        <dbReference type="ARBA" id="ARBA00023002"/>
    </source>
</evidence>
<gene>
    <name evidence="6" type="ORF">AOCH_001827</name>
</gene>
<evidence type="ECO:0008006" key="8">
    <source>
        <dbReference type="Google" id="ProtNLM"/>
    </source>
</evidence>